<accession>A0A662D2C3</accession>
<sequence>MIKSEKMVELGLEMLKEEFGEKKVERAIEAVKKFKVEVPSWIFGKFGGGRFGEYSPPGAARDIFEKLDDAAFIHKLTGATPRIATHILWDLSKDGYEGDFEIAKKVREEARERGLDLGAINPTYFLSGSHRGSFSADEEETRERYIKQTILGGRIAKELANGLLTLWFPDGSLYPGQIELRGAYHNLREALEKSYEDIPRDVRILIEYKVFEPGTYSTTIPDWGTAALLARRLGPNVGVLVDLGHHHHGTNVEQIVAMLIAEGIPGGFHFNTRYAADDDLSVEPNPENARIFYELAVGDVIFNPDPLRNWAYMIDQCSSRENRMHAILHSVDSLQQSLAKAFLVDRDLLKKYQDGDEIILANRVFNDAIIGADVRPIVVKARLEKGLPIDPVEEYVKSGYQRKIEWKRA</sequence>
<dbReference type="GO" id="GO:0019324">
    <property type="term" value="P:L-lyxose metabolic process"/>
    <property type="evidence" value="ECO:0007669"/>
    <property type="project" value="TreeGrafter"/>
</dbReference>
<dbReference type="GO" id="GO:0046872">
    <property type="term" value="F:metal ion binding"/>
    <property type="evidence" value="ECO:0007669"/>
    <property type="project" value="UniProtKB-KW"/>
</dbReference>
<evidence type="ECO:0000256" key="2">
    <source>
        <dbReference type="ARBA" id="ARBA00023211"/>
    </source>
</evidence>
<name>A0A662D2C3_UNCAE</name>
<proteinExistence type="predicted"/>
<evidence type="ECO:0000259" key="4">
    <source>
        <dbReference type="Pfam" id="PF01261"/>
    </source>
</evidence>
<feature type="domain" description="Xylose isomerase-like TIM barrel" evidence="4">
    <location>
        <begin position="102"/>
        <end position="257"/>
    </location>
</feature>
<reference evidence="5 6" key="1">
    <citation type="submission" date="2018-06" db="EMBL/GenBank/DDBJ databases">
        <title>Extensive metabolic versatility and redundancy in microbially diverse, dynamic hydrothermal sediments.</title>
        <authorList>
            <person name="Dombrowski N."/>
            <person name="Teske A."/>
            <person name="Baker B.J."/>
        </authorList>
    </citation>
    <scope>NUCLEOTIDE SEQUENCE [LARGE SCALE GENOMIC DNA]</scope>
    <source>
        <strain evidence="5">B7_G13</strain>
    </source>
</reference>
<dbReference type="InterPro" id="IPR036237">
    <property type="entry name" value="Xyl_isomerase-like_sf"/>
</dbReference>
<dbReference type="GO" id="GO:0019301">
    <property type="term" value="P:rhamnose catabolic process"/>
    <property type="evidence" value="ECO:0007669"/>
    <property type="project" value="TreeGrafter"/>
</dbReference>
<evidence type="ECO:0000256" key="1">
    <source>
        <dbReference type="ARBA" id="ARBA00022723"/>
    </source>
</evidence>
<evidence type="ECO:0000313" key="6">
    <source>
        <dbReference type="Proteomes" id="UP000277457"/>
    </source>
</evidence>
<keyword evidence="3 5" id="KW-0413">Isomerase</keyword>
<organism evidence="5 6">
    <name type="scientific">Aerophobetes bacterium</name>
    <dbReference type="NCBI Taxonomy" id="2030807"/>
    <lineage>
        <taxon>Bacteria</taxon>
        <taxon>Candidatus Aerophobota</taxon>
    </lineage>
</organism>
<dbReference type="PANTHER" id="PTHR30268:SF0">
    <property type="entry name" value="L-RHAMNOSE ISOMERASE"/>
    <property type="match status" value="1"/>
</dbReference>
<protein>
    <submittedName>
        <fullName evidence="5">Sugar isomerase</fullName>
    </submittedName>
</protein>
<dbReference type="InterPro" id="IPR050337">
    <property type="entry name" value="L-rhamnose_isomerase"/>
</dbReference>
<dbReference type="InterPro" id="IPR013022">
    <property type="entry name" value="Xyl_isomerase-like_TIM-brl"/>
</dbReference>
<dbReference type="EMBL" id="QMPY01000002">
    <property type="protein sequence ID" value="RLE08920.1"/>
    <property type="molecule type" value="Genomic_DNA"/>
</dbReference>
<dbReference type="Gene3D" id="3.20.20.150">
    <property type="entry name" value="Divalent-metal-dependent TIM barrel enzymes"/>
    <property type="match status" value="1"/>
</dbReference>
<dbReference type="Proteomes" id="UP000277457">
    <property type="component" value="Unassembled WGS sequence"/>
</dbReference>
<comment type="caution">
    <text evidence="5">The sequence shown here is derived from an EMBL/GenBank/DDBJ whole genome shotgun (WGS) entry which is preliminary data.</text>
</comment>
<evidence type="ECO:0000256" key="3">
    <source>
        <dbReference type="ARBA" id="ARBA00023235"/>
    </source>
</evidence>
<evidence type="ECO:0000313" key="5">
    <source>
        <dbReference type="EMBL" id="RLE08920.1"/>
    </source>
</evidence>
<keyword evidence="2" id="KW-0464">Manganese</keyword>
<gene>
    <name evidence="5" type="ORF">DRZ78_00120</name>
</gene>
<dbReference type="AlphaFoldDB" id="A0A662D2C3"/>
<dbReference type="SUPFAM" id="SSF51658">
    <property type="entry name" value="Xylose isomerase-like"/>
    <property type="match status" value="1"/>
</dbReference>
<dbReference type="PANTHER" id="PTHR30268">
    <property type="entry name" value="L-RHAMNOSE ISOMERASE"/>
    <property type="match status" value="1"/>
</dbReference>
<keyword evidence="1" id="KW-0479">Metal-binding</keyword>
<dbReference type="GO" id="GO:0008740">
    <property type="term" value="F:L-rhamnose isomerase activity"/>
    <property type="evidence" value="ECO:0007669"/>
    <property type="project" value="TreeGrafter"/>
</dbReference>
<dbReference type="Pfam" id="PF01261">
    <property type="entry name" value="AP_endonuc_2"/>
    <property type="match status" value="1"/>
</dbReference>